<feature type="domain" description="Dynamin-like helical" evidence="3">
    <location>
        <begin position="215"/>
        <end position="537"/>
    </location>
</feature>
<comment type="caution">
    <text evidence="4">The sequence shown here is derived from an EMBL/GenBank/DDBJ whole genome shotgun (WGS) entry which is preliminary data.</text>
</comment>
<dbReference type="AlphaFoldDB" id="A0A1V9RBS5"/>
<evidence type="ECO:0000259" key="3">
    <source>
        <dbReference type="Pfam" id="PF18709"/>
    </source>
</evidence>
<dbReference type="EMBL" id="NBEF01000017">
    <property type="protein sequence ID" value="OQQ90469.1"/>
    <property type="molecule type" value="Genomic_DNA"/>
</dbReference>
<dbReference type="Gene3D" id="3.40.50.300">
    <property type="entry name" value="P-loop containing nucleotide triphosphate hydrolases"/>
    <property type="match status" value="1"/>
</dbReference>
<dbReference type="NCBIfam" id="NF041922">
    <property type="entry name" value="DLP_LeoA_gen"/>
    <property type="match status" value="1"/>
</dbReference>
<accession>A0A1V9RBS5</accession>
<dbReference type="InterPro" id="IPR049678">
    <property type="entry name" value="LeoA-like"/>
</dbReference>
<dbReference type="InterPro" id="IPR040576">
    <property type="entry name" value="DLP_helical"/>
</dbReference>
<proteinExistence type="predicted"/>
<dbReference type="GO" id="GO:0005525">
    <property type="term" value="F:GTP binding"/>
    <property type="evidence" value="ECO:0007669"/>
    <property type="project" value="InterPro"/>
</dbReference>
<reference evidence="4 5" key="1">
    <citation type="submission" date="2017-03" db="EMBL/GenBank/DDBJ databases">
        <title>Phylogenomics and comparative genomics of Lactobacillus salivarius, a mammalian gut commensal.</title>
        <authorList>
            <person name="Harris H.M."/>
        </authorList>
    </citation>
    <scope>NUCLEOTIDE SEQUENCE [LARGE SCALE GENOMIC DNA]</scope>
    <source>
        <strain evidence="4 5">JCM 1047</strain>
    </source>
</reference>
<name>A0A1V9RBS5_9LACO</name>
<feature type="domain" description="G" evidence="2">
    <location>
        <begin position="61"/>
        <end position="159"/>
    </location>
</feature>
<dbReference type="InterPro" id="IPR027417">
    <property type="entry name" value="P-loop_NTPase"/>
</dbReference>
<evidence type="ECO:0000313" key="5">
    <source>
        <dbReference type="Proteomes" id="UP000192575"/>
    </source>
</evidence>
<evidence type="ECO:0000259" key="2">
    <source>
        <dbReference type="Pfam" id="PF01926"/>
    </source>
</evidence>
<dbReference type="SUPFAM" id="SSF52540">
    <property type="entry name" value="P-loop containing nucleoside triphosphate hydrolases"/>
    <property type="match status" value="1"/>
</dbReference>
<organism evidence="4 5">
    <name type="scientific">Ligilactobacillus salivarius</name>
    <dbReference type="NCBI Taxonomy" id="1624"/>
    <lineage>
        <taxon>Bacteria</taxon>
        <taxon>Bacillati</taxon>
        <taxon>Bacillota</taxon>
        <taxon>Bacilli</taxon>
        <taxon>Lactobacillales</taxon>
        <taxon>Lactobacillaceae</taxon>
        <taxon>Ligilactobacillus</taxon>
    </lineage>
</organism>
<dbReference type="InterPro" id="IPR006073">
    <property type="entry name" value="GTP-bd"/>
</dbReference>
<dbReference type="Proteomes" id="UP000192575">
    <property type="component" value="Unassembled WGS sequence"/>
</dbReference>
<protein>
    <submittedName>
        <fullName evidence="4">Uncharacterized protein</fullName>
    </submittedName>
</protein>
<keyword evidence="1" id="KW-0175">Coiled coil</keyword>
<feature type="coiled-coil region" evidence="1">
    <location>
        <begin position="288"/>
        <end position="329"/>
    </location>
</feature>
<feature type="coiled-coil region" evidence="1">
    <location>
        <begin position="517"/>
        <end position="554"/>
    </location>
</feature>
<sequence length="561" mass="64078">MIIVETVDVFEVKRKKINDLLYEFLEYLKEGQSNGISIENDVIRKAEESIGDFEKNYEELNVALIGAFSEGKTTIAAAWTGKIDKSSMKISISESSDRVEVYYDTDNKIKLVDTPGLFGSGSTDEGIKYREITEKYVSEAHLILYVMDPINPIKESHREELVWLFKTLGLLPRTIFVLGKFDNVADLESEEEYSRYYATKRQFVINRLKDFEIITSDNEKIDIVAVSANPFDEGVDYWLENKEEYEELSRIKTLQEATTRKIANLGSKEKILLETQKSIIKDISVRNSAEVSDKLNKYTRLIEDKRENLSEAIEDLSQNREEILNSQKQLVSYLNNVRKSLVADIRTAVPETLPEIIASRLGNEGEIFKTDIENEMRSYVESVNNSLDNTINTYVKATSITDKMFSDALKKGAGALTLIKNGNVINNNTVLAFRDVVAKGFKFNPWGATKLATGINNAIPVIGVAITALTYLSDLKKEKEFEEDKDRLANQINEIITSLLDTVSDTDKFIENYFQSYLETEKLLAEEQRNLKILEEIKDNLENWQEHGKKLRDKFTNLIKD</sequence>
<dbReference type="Pfam" id="PF01926">
    <property type="entry name" value="MMR_HSR1"/>
    <property type="match status" value="1"/>
</dbReference>
<evidence type="ECO:0000313" key="4">
    <source>
        <dbReference type="EMBL" id="OQQ90469.1"/>
    </source>
</evidence>
<gene>
    <name evidence="4" type="ORF">B6U56_04075</name>
</gene>
<dbReference type="Pfam" id="PF18709">
    <property type="entry name" value="DLP_helical"/>
    <property type="match status" value="1"/>
</dbReference>
<evidence type="ECO:0000256" key="1">
    <source>
        <dbReference type="SAM" id="Coils"/>
    </source>
</evidence>